<proteinExistence type="predicted"/>
<accession>A0A9D4NIU1</accession>
<comment type="caution">
    <text evidence="1">The sequence shown here is derived from an EMBL/GenBank/DDBJ whole genome shotgun (WGS) entry which is preliminary data.</text>
</comment>
<reference evidence="1" key="2">
    <citation type="submission" date="2020-11" db="EMBL/GenBank/DDBJ databases">
        <authorList>
            <person name="McCartney M.A."/>
            <person name="Auch B."/>
            <person name="Kono T."/>
            <person name="Mallez S."/>
            <person name="Becker A."/>
            <person name="Gohl D.M."/>
            <person name="Silverstein K.A.T."/>
            <person name="Koren S."/>
            <person name="Bechman K.B."/>
            <person name="Herman A."/>
            <person name="Abrahante J.E."/>
            <person name="Garbe J."/>
        </authorList>
    </citation>
    <scope>NUCLEOTIDE SEQUENCE</scope>
    <source>
        <strain evidence="1">Duluth1</strain>
        <tissue evidence="1">Whole animal</tissue>
    </source>
</reference>
<evidence type="ECO:0000313" key="2">
    <source>
        <dbReference type="Proteomes" id="UP000828390"/>
    </source>
</evidence>
<evidence type="ECO:0000313" key="1">
    <source>
        <dbReference type="EMBL" id="KAH3897393.1"/>
    </source>
</evidence>
<dbReference type="AlphaFoldDB" id="A0A9D4NIU1"/>
<sequence>MVIGKRSLFPCALSPWLLDGAHYLSVHCRHSCWKKSTIAHALSSWLLDEVHHLSVHCHHGYWKESTIALCTVTMCDLILPFCVKLLKQTGHWNGFSPVCVRMWSSRWPRRLNDRPQIRHAFLAEINETIL</sequence>
<organism evidence="1 2">
    <name type="scientific">Dreissena polymorpha</name>
    <name type="common">Zebra mussel</name>
    <name type="synonym">Mytilus polymorpha</name>
    <dbReference type="NCBI Taxonomy" id="45954"/>
    <lineage>
        <taxon>Eukaryota</taxon>
        <taxon>Metazoa</taxon>
        <taxon>Spiralia</taxon>
        <taxon>Lophotrochozoa</taxon>
        <taxon>Mollusca</taxon>
        <taxon>Bivalvia</taxon>
        <taxon>Autobranchia</taxon>
        <taxon>Heteroconchia</taxon>
        <taxon>Euheterodonta</taxon>
        <taxon>Imparidentia</taxon>
        <taxon>Neoheterodontei</taxon>
        <taxon>Myida</taxon>
        <taxon>Dreissenoidea</taxon>
        <taxon>Dreissenidae</taxon>
        <taxon>Dreissena</taxon>
    </lineage>
</organism>
<reference evidence="1" key="1">
    <citation type="journal article" date="2019" name="bioRxiv">
        <title>The Genome of the Zebra Mussel, Dreissena polymorpha: A Resource for Invasive Species Research.</title>
        <authorList>
            <person name="McCartney M.A."/>
            <person name="Auch B."/>
            <person name="Kono T."/>
            <person name="Mallez S."/>
            <person name="Zhang Y."/>
            <person name="Obille A."/>
            <person name="Becker A."/>
            <person name="Abrahante J.E."/>
            <person name="Garbe J."/>
            <person name="Badalamenti J.P."/>
            <person name="Herman A."/>
            <person name="Mangelson H."/>
            <person name="Liachko I."/>
            <person name="Sullivan S."/>
            <person name="Sone E.D."/>
            <person name="Koren S."/>
            <person name="Silverstein K.A.T."/>
            <person name="Beckman K.B."/>
            <person name="Gohl D.M."/>
        </authorList>
    </citation>
    <scope>NUCLEOTIDE SEQUENCE</scope>
    <source>
        <strain evidence="1">Duluth1</strain>
        <tissue evidence="1">Whole animal</tissue>
    </source>
</reference>
<dbReference type="EMBL" id="JAIWYP010000001">
    <property type="protein sequence ID" value="KAH3897393.1"/>
    <property type="molecule type" value="Genomic_DNA"/>
</dbReference>
<protein>
    <submittedName>
        <fullName evidence="1">Uncharacterized protein</fullName>
    </submittedName>
</protein>
<name>A0A9D4NIU1_DREPO</name>
<keyword evidence="2" id="KW-1185">Reference proteome</keyword>
<dbReference type="Proteomes" id="UP000828390">
    <property type="component" value="Unassembled WGS sequence"/>
</dbReference>
<gene>
    <name evidence="1" type="ORF">DPMN_021581</name>
</gene>